<evidence type="ECO:0000313" key="24">
    <source>
        <dbReference type="Ensembl" id="ENSORLP00020003864.1"/>
    </source>
</evidence>
<dbReference type="SUPFAM" id="SSF52540">
    <property type="entry name" value="P-loop containing nucleoside triphosphate hydrolases"/>
    <property type="match status" value="1"/>
</dbReference>
<evidence type="ECO:0000256" key="22">
    <source>
        <dbReference type="SAM" id="MobiDB-lite"/>
    </source>
</evidence>
<comment type="similarity">
    <text evidence="4">Belongs to the helicase family. UvrD subfamily.</text>
</comment>
<evidence type="ECO:0000256" key="19">
    <source>
        <dbReference type="ARBA" id="ARBA00071173"/>
    </source>
</evidence>
<evidence type="ECO:0000256" key="18">
    <source>
        <dbReference type="ARBA" id="ARBA00048988"/>
    </source>
</evidence>
<dbReference type="SUPFAM" id="SSF81383">
    <property type="entry name" value="F-box domain"/>
    <property type="match status" value="1"/>
</dbReference>
<evidence type="ECO:0000256" key="1">
    <source>
        <dbReference type="ARBA" id="ARBA00004123"/>
    </source>
</evidence>
<dbReference type="InterPro" id="IPR014016">
    <property type="entry name" value="UvrD-like_ATP-bd"/>
</dbReference>
<dbReference type="GO" id="GO:0016787">
    <property type="term" value="F:hydrolase activity"/>
    <property type="evidence" value="ECO:0007669"/>
    <property type="project" value="UniProtKB-KW"/>
</dbReference>
<proteinExistence type="inferred from homology"/>
<evidence type="ECO:0000256" key="8">
    <source>
        <dbReference type="ARBA" id="ARBA00022786"/>
    </source>
</evidence>
<evidence type="ECO:0000256" key="15">
    <source>
        <dbReference type="ARBA" id="ARBA00023242"/>
    </source>
</evidence>
<dbReference type="Ensembl" id="ENSORLT00020008939.1">
    <property type="protein sequence ID" value="ENSORLP00020003864.1"/>
    <property type="gene ID" value="ENSORLG00020004678.1"/>
</dbReference>
<keyword evidence="8" id="KW-0833">Ubl conjugation pathway</keyword>
<feature type="region of interest" description="Disordered" evidence="22">
    <location>
        <begin position="1"/>
        <end position="72"/>
    </location>
</feature>
<feature type="domain" description="F-box" evidence="23">
    <location>
        <begin position="227"/>
        <end position="280"/>
    </location>
</feature>
<feature type="region of interest" description="Disordered" evidence="22">
    <location>
        <begin position="1087"/>
        <end position="1120"/>
    </location>
</feature>
<dbReference type="FunFam" id="1.20.1280.50:FF:000011">
    <property type="entry name" value="F-box DNA helicase 1"/>
    <property type="match status" value="1"/>
</dbReference>
<sequence>MEVSAKGRAKRKHLNARDCAQLGRSANGTDVLTQPHTSNHGLGYRNPNRGLHPRSPAKRRKPAAAASGSPCDKQKSINSFFSVTKVLSSSPHKSPQSSSSAFPVQQSMDVEEEEDDDVSLLAASLQVEPEEEDEIDDTSLLSAETPQELDGEEKRKFVDSGLFTVGEERKEAVDFSEDLLEGMTAEMFGDDEEFEKYGLCGDEEEVEPLPDAHYGLLGSNSVLQEPQGRMDDLPEEVLEQILSLVPAPDLYRSVSLVCHRWKNIVDNPKFVPFKKQYYRYSMREQDTVQEIVNVLKNSRMIGTGSSEHCIRSLILKHQSAVVEYFAYTHTQSMAQHELGERVRPEDVLECVKKHRLYPQAEAAIRLRIPDVHKYLRLNAGGPNPFAAMAAILVLSESVGDVEDLVLVLRRCISLTAVTEFLSHMATMLLALNRNRVQISNKLHYNIYYVLHLMENGPFVAASAQDGCPQIHLTREQQQILSHQIQQDHVVKIIAFAGTGKTTTLMKFAEQRPHLRFLYVAFNNSVACEARRRFPSNVDCKTVHSLAYKDIGRRYALNKKLTFNVAPFSLNYVLPPGRGGFAKAKVVATTLQNFMASTDAVISTEHVPSCYPSCDGNFVWIPESEQKLFAEDAKEIWRKMKNVKERSKHAYYMPHDGYLKLWQLQDPKPCLSDRYDVLFIDEAQDCTPAILDVLLSQRCGKVLVGDPHQQIYTFKGAINALDIANHTHVFYLTQSFRFGAEIAYVGATVLKVCKKVDKILVGGKQSGHVCDQSAAEALVAMKTGASQSRGKIGILSRCNFTVFVQAVNLTNANPLCRIHFIGGVERIGLGKIMDIFQLMNQDREKRKPNSIRDPLIRCFSLRKENGFLALKKYVSQTEDKELDGKLNIVEKYHKELPELVNRLKACCEIDFKDADFTLGTVHKAKGLEFDTVIITDDFANSPNSRQGVRRPPQFAINEIPADEWNLVYVAVTRARRSLVFTSTVLRLLNMAGEYFLKSEMPVEGPGPPPCSVSDCPNCLTPGSAFIMSKKKIQCTEGVTFSGPLCERCVWARIGPVAFLMTDDVLSMAEIPRGPQPAVNDRWIMRPKQRKTDLQFQQLPTWGSKRPESRKPGKKQQTASSL</sequence>
<evidence type="ECO:0000256" key="17">
    <source>
        <dbReference type="ARBA" id="ARBA00034808"/>
    </source>
</evidence>
<keyword evidence="10" id="KW-0347">Helicase</keyword>
<feature type="compositionally biased region" description="Low complexity" evidence="22">
    <location>
        <begin position="88"/>
        <end position="107"/>
    </location>
</feature>
<dbReference type="InterPro" id="IPR014017">
    <property type="entry name" value="DNA_helicase_UvrD-like_C"/>
</dbReference>
<evidence type="ECO:0000256" key="7">
    <source>
        <dbReference type="ARBA" id="ARBA00022763"/>
    </source>
</evidence>
<dbReference type="InterPro" id="IPR027417">
    <property type="entry name" value="P-loop_NTPase"/>
</dbReference>
<dbReference type="GO" id="GO:0043138">
    <property type="term" value="F:3'-5' DNA helicase activity"/>
    <property type="evidence" value="ECO:0007669"/>
    <property type="project" value="UniProtKB-EC"/>
</dbReference>
<dbReference type="Gene3D" id="3.40.50.300">
    <property type="entry name" value="P-loop containing nucleotide triphosphate hydrolases"/>
    <property type="match status" value="2"/>
</dbReference>
<dbReference type="GO" id="GO:0005524">
    <property type="term" value="F:ATP binding"/>
    <property type="evidence" value="ECO:0007669"/>
    <property type="project" value="UniProtKB-KW"/>
</dbReference>
<feature type="compositionally biased region" description="Polar residues" evidence="22">
    <location>
        <begin position="24"/>
        <end position="40"/>
    </location>
</feature>
<keyword evidence="7" id="KW-0227">DNA damage</keyword>
<keyword evidence="6" id="KW-0547">Nucleotide-binding</keyword>
<keyword evidence="9" id="KW-0378">Hydrolase</keyword>
<protein>
    <recommendedName>
        <fullName evidence="19">F-box DNA helicase 1</fullName>
        <ecNumber evidence="17">5.6.2.4</ecNumber>
    </recommendedName>
    <alternativeName>
        <fullName evidence="21">DNA 3'-5' helicase 1</fullName>
    </alternativeName>
    <alternativeName>
        <fullName evidence="20">F-box only protein 18</fullName>
    </alternativeName>
</protein>
<reference evidence="24" key="4">
    <citation type="submission" date="2025-09" db="UniProtKB">
        <authorList>
            <consortium name="Ensembl"/>
        </authorList>
    </citation>
    <scope>IDENTIFICATION</scope>
    <source>
        <strain evidence="24">HNI</strain>
    </source>
</reference>
<dbReference type="GO" id="GO:0005634">
    <property type="term" value="C:nucleus"/>
    <property type="evidence" value="ECO:0007669"/>
    <property type="project" value="UniProtKB-SubCell"/>
</dbReference>
<evidence type="ECO:0000256" key="16">
    <source>
        <dbReference type="ARBA" id="ARBA00034617"/>
    </source>
</evidence>
<evidence type="ECO:0000259" key="23">
    <source>
        <dbReference type="PROSITE" id="PS50181"/>
    </source>
</evidence>
<dbReference type="SMART" id="SM00256">
    <property type="entry name" value="FBOX"/>
    <property type="match status" value="1"/>
</dbReference>
<feature type="compositionally biased region" description="Acidic residues" evidence="22">
    <location>
        <begin position="128"/>
        <end position="137"/>
    </location>
</feature>
<evidence type="ECO:0000256" key="6">
    <source>
        <dbReference type="ARBA" id="ARBA00022741"/>
    </source>
</evidence>
<dbReference type="Pfam" id="PF00580">
    <property type="entry name" value="UvrD-helicase"/>
    <property type="match status" value="1"/>
</dbReference>
<evidence type="ECO:0000256" key="12">
    <source>
        <dbReference type="ARBA" id="ARBA00023125"/>
    </source>
</evidence>
<dbReference type="GO" id="GO:0005694">
    <property type="term" value="C:chromosome"/>
    <property type="evidence" value="ECO:0007669"/>
    <property type="project" value="UniProtKB-SubCell"/>
</dbReference>
<comment type="catalytic activity">
    <reaction evidence="18">
        <text>ATP + H2O = ADP + phosphate + H(+)</text>
        <dbReference type="Rhea" id="RHEA:13065"/>
        <dbReference type="ChEBI" id="CHEBI:15377"/>
        <dbReference type="ChEBI" id="CHEBI:15378"/>
        <dbReference type="ChEBI" id="CHEBI:30616"/>
        <dbReference type="ChEBI" id="CHEBI:43474"/>
        <dbReference type="ChEBI" id="CHEBI:456216"/>
        <dbReference type="EC" id="5.6.2.4"/>
    </reaction>
</comment>
<keyword evidence="13" id="KW-0234">DNA repair</keyword>
<dbReference type="PANTHER" id="PTHR11070">
    <property type="entry name" value="UVRD / RECB / PCRA DNA HELICASE FAMILY MEMBER"/>
    <property type="match status" value="1"/>
</dbReference>
<dbReference type="GO" id="GO:0003677">
    <property type="term" value="F:DNA binding"/>
    <property type="evidence" value="ECO:0007669"/>
    <property type="project" value="UniProtKB-KW"/>
</dbReference>
<dbReference type="PROSITE" id="PS50181">
    <property type="entry name" value="FBOX"/>
    <property type="match status" value="1"/>
</dbReference>
<dbReference type="Proteomes" id="UP000265180">
    <property type="component" value="Chromosome 23"/>
</dbReference>
<evidence type="ECO:0000313" key="25">
    <source>
        <dbReference type="Proteomes" id="UP000265180"/>
    </source>
</evidence>
<evidence type="ECO:0000256" key="2">
    <source>
        <dbReference type="ARBA" id="ARBA00004286"/>
    </source>
</evidence>
<dbReference type="Pfam" id="PF13361">
    <property type="entry name" value="UvrD_C"/>
    <property type="match status" value="1"/>
</dbReference>
<dbReference type="GO" id="GO:0031297">
    <property type="term" value="P:replication fork processing"/>
    <property type="evidence" value="ECO:0007669"/>
    <property type="project" value="UniProtKB-ARBA"/>
</dbReference>
<dbReference type="InterPro" id="IPR036047">
    <property type="entry name" value="F-box-like_dom_sf"/>
</dbReference>
<keyword evidence="14" id="KW-0413">Isomerase</keyword>
<evidence type="ECO:0000256" key="21">
    <source>
        <dbReference type="ARBA" id="ARBA00079567"/>
    </source>
</evidence>
<evidence type="ECO:0000256" key="9">
    <source>
        <dbReference type="ARBA" id="ARBA00022801"/>
    </source>
</evidence>
<evidence type="ECO:0000256" key="14">
    <source>
        <dbReference type="ARBA" id="ARBA00023235"/>
    </source>
</evidence>
<evidence type="ECO:0000256" key="20">
    <source>
        <dbReference type="ARBA" id="ARBA00075040"/>
    </source>
</evidence>
<comment type="subcellular location">
    <subcellularLocation>
        <location evidence="2">Chromosome</location>
    </subcellularLocation>
    <subcellularLocation>
        <location evidence="1">Nucleus</location>
    </subcellularLocation>
</comment>
<evidence type="ECO:0000256" key="11">
    <source>
        <dbReference type="ARBA" id="ARBA00022840"/>
    </source>
</evidence>
<feature type="compositionally biased region" description="Basic residues" evidence="22">
    <location>
        <begin position="51"/>
        <end position="62"/>
    </location>
</feature>
<keyword evidence="15" id="KW-0539">Nucleus</keyword>
<dbReference type="PANTHER" id="PTHR11070:SF30">
    <property type="entry name" value="F-BOX DNA HELICASE 1"/>
    <property type="match status" value="1"/>
</dbReference>
<dbReference type="EC" id="5.6.2.4" evidence="17"/>
<comment type="catalytic activity">
    <reaction evidence="16">
        <text>Couples ATP hydrolysis with the unwinding of duplex DNA by translocating in the 3'-5' direction.</text>
        <dbReference type="EC" id="5.6.2.4"/>
    </reaction>
</comment>
<dbReference type="CDD" id="cd22095">
    <property type="entry name" value="F-box_FBXO18"/>
    <property type="match status" value="1"/>
</dbReference>
<dbReference type="AlphaFoldDB" id="A0A3P9K6K4"/>
<feature type="compositionally biased region" description="Acidic residues" evidence="22">
    <location>
        <begin position="109"/>
        <end position="118"/>
    </location>
</feature>
<reference key="1">
    <citation type="journal article" date="2007" name="Nature">
        <title>The medaka draft genome and insights into vertebrate genome evolution.</title>
        <authorList>
            <person name="Kasahara M."/>
            <person name="Naruse K."/>
            <person name="Sasaki S."/>
            <person name="Nakatani Y."/>
            <person name="Qu W."/>
            <person name="Ahsan B."/>
            <person name="Yamada T."/>
            <person name="Nagayasu Y."/>
            <person name="Doi K."/>
            <person name="Kasai Y."/>
            <person name="Jindo T."/>
            <person name="Kobayashi D."/>
            <person name="Shimada A."/>
            <person name="Toyoda A."/>
            <person name="Kuroki Y."/>
            <person name="Fujiyama A."/>
            <person name="Sasaki T."/>
            <person name="Shimizu A."/>
            <person name="Asakawa S."/>
            <person name="Shimizu N."/>
            <person name="Hashimoto S."/>
            <person name="Yang J."/>
            <person name="Lee Y."/>
            <person name="Matsushima K."/>
            <person name="Sugano S."/>
            <person name="Sakaizumi M."/>
            <person name="Narita T."/>
            <person name="Ohishi K."/>
            <person name="Haga S."/>
            <person name="Ohta F."/>
            <person name="Nomoto H."/>
            <person name="Nogata K."/>
            <person name="Morishita T."/>
            <person name="Endo T."/>
            <person name="Shin-I T."/>
            <person name="Takeda H."/>
            <person name="Morishita S."/>
            <person name="Kohara Y."/>
        </authorList>
    </citation>
    <scope>NUCLEOTIDE SEQUENCE [LARGE SCALE GENOMIC DNA]</scope>
    <source>
        <strain>Hd-rR</strain>
    </source>
</reference>
<evidence type="ECO:0000256" key="10">
    <source>
        <dbReference type="ARBA" id="ARBA00022806"/>
    </source>
</evidence>
<dbReference type="Gene3D" id="1.20.1280.50">
    <property type="match status" value="1"/>
</dbReference>
<dbReference type="InterPro" id="IPR001810">
    <property type="entry name" value="F-box_dom"/>
</dbReference>
<keyword evidence="12" id="KW-0238">DNA-binding</keyword>
<evidence type="ECO:0000256" key="4">
    <source>
        <dbReference type="ARBA" id="ARBA00009922"/>
    </source>
</evidence>
<keyword evidence="5" id="KW-0158">Chromosome</keyword>
<keyword evidence="11" id="KW-0067">ATP-binding</keyword>
<reference evidence="24" key="3">
    <citation type="submission" date="2025-08" db="UniProtKB">
        <authorList>
            <consortium name="Ensembl"/>
        </authorList>
    </citation>
    <scope>IDENTIFICATION</scope>
    <source>
        <strain evidence="24">HNI</strain>
    </source>
</reference>
<dbReference type="Pfam" id="PF12937">
    <property type="entry name" value="F-box-like"/>
    <property type="match status" value="1"/>
</dbReference>
<dbReference type="CDD" id="cd18786">
    <property type="entry name" value="SF1_C"/>
    <property type="match status" value="1"/>
</dbReference>
<feature type="region of interest" description="Disordered" evidence="22">
    <location>
        <begin position="88"/>
        <end position="152"/>
    </location>
</feature>
<evidence type="ECO:0000256" key="13">
    <source>
        <dbReference type="ARBA" id="ARBA00023204"/>
    </source>
</evidence>
<name>A0A3P9K6K4_ORYLA</name>
<accession>A0A3P9K6K4</accession>
<evidence type="ECO:0000256" key="3">
    <source>
        <dbReference type="ARBA" id="ARBA00004906"/>
    </source>
</evidence>
<dbReference type="GO" id="GO:0006281">
    <property type="term" value="P:DNA repair"/>
    <property type="evidence" value="ECO:0007669"/>
    <property type="project" value="UniProtKB-KW"/>
</dbReference>
<evidence type="ECO:0000256" key="5">
    <source>
        <dbReference type="ARBA" id="ARBA00022454"/>
    </source>
</evidence>
<reference evidence="24 25" key="2">
    <citation type="submission" date="2017-04" db="EMBL/GenBank/DDBJ databases">
        <title>CpG methylation of centromeres and impact of large insertions on vertebrate speciation.</title>
        <authorList>
            <person name="Ichikawa K."/>
            <person name="Yoshimura J."/>
            <person name="Morishita S."/>
        </authorList>
    </citation>
    <scope>NUCLEOTIDE SEQUENCE</scope>
    <source>
        <strain evidence="24 25">HNI</strain>
    </source>
</reference>
<organism evidence="24 25">
    <name type="scientific">Oryzias latipes</name>
    <name type="common">Japanese rice fish</name>
    <name type="synonym">Japanese killifish</name>
    <dbReference type="NCBI Taxonomy" id="8090"/>
    <lineage>
        <taxon>Eukaryota</taxon>
        <taxon>Metazoa</taxon>
        <taxon>Chordata</taxon>
        <taxon>Craniata</taxon>
        <taxon>Vertebrata</taxon>
        <taxon>Euteleostomi</taxon>
        <taxon>Actinopterygii</taxon>
        <taxon>Neopterygii</taxon>
        <taxon>Teleostei</taxon>
        <taxon>Neoteleostei</taxon>
        <taxon>Acanthomorphata</taxon>
        <taxon>Ovalentaria</taxon>
        <taxon>Atherinomorphae</taxon>
        <taxon>Beloniformes</taxon>
        <taxon>Adrianichthyidae</taxon>
        <taxon>Oryziinae</taxon>
        <taxon>Oryzias</taxon>
    </lineage>
</organism>
<comment type="pathway">
    <text evidence="3">Protein modification; protein ubiquitination.</text>
</comment>
<dbReference type="InterPro" id="IPR000212">
    <property type="entry name" value="DNA_helicase_UvrD/REP"/>
</dbReference>